<dbReference type="EMBL" id="FMXA01000007">
    <property type="protein sequence ID" value="SDA45167.1"/>
    <property type="molecule type" value="Genomic_DNA"/>
</dbReference>
<dbReference type="Gene3D" id="3.40.50.720">
    <property type="entry name" value="NAD(P)-binding Rossmann-like Domain"/>
    <property type="match status" value="1"/>
</dbReference>
<organism evidence="2 3">
    <name type="scientific">Allisonella histaminiformans</name>
    <dbReference type="NCBI Taxonomy" id="209880"/>
    <lineage>
        <taxon>Bacteria</taxon>
        <taxon>Bacillati</taxon>
        <taxon>Bacillota</taxon>
        <taxon>Negativicutes</taxon>
        <taxon>Veillonellales</taxon>
        <taxon>Veillonellaceae</taxon>
        <taxon>Allisonella</taxon>
    </lineage>
</organism>
<sequence>MRFGFVNGVNNEESSCSPAQVSRLAASGVEVVVTRGSAYNDADYVNAGAQIADSAEEIYSTCDFVAQVQECAKQRC</sequence>
<dbReference type="AlphaFoldDB" id="A0A1G5VIV4"/>
<evidence type="ECO:0000313" key="3">
    <source>
        <dbReference type="Proteomes" id="UP000199689"/>
    </source>
</evidence>
<dbReference type="Pfam" id="PF05222">
    <property type="entry name" value="AlaDh_PNT_N"/>
    <property type="match status" value="1"/>
</dbReference>
<dbReference type="Proteomes" id="UP000199689">
    <property type="component" value="Unassembled WGS sequence"/>
</dbReference>
<accession>A0A1G5VIV4</accession>
<gene>
    <name evidence="2" type="ORF">SAMN02910343_00625</name>
</gene>
<dbReference type="InterPro" id="IPR007886">
    <property type="entry name" value="AlaDH/PNT_N"/>
</dbReference>
<feature type="domain" description="Alanine dehydrogenase/pyridine nucleotide transhydrogenase N-terminal" evidence="1">
    <location>
        <begin position="14"/>
        <end position="73"/>
    </location>
</feature>
<reference evidence="2 3" key="1">
    <citation type="submission" date="2016-10" db="EMBL/GenBank/DDBJ databases">
        <authorList>
            <person name="de Groot N.N."/>
        </authorList>
    </citation>
    <scope>NUCLEOTIDE SEQUENCE [LARGE SCALE GENOMIC DNA]</scope>
    <source>
        <strain evidence="2 3">DSM 15230</strain>
    </source>
</reference>
<dbReference type="RefSeq" id="WP_091363758.1">
    <property type="nucleotide sequence ID" value="NZ_FMXA01000007.1"/>
</dbReference>
<dbReference type="OrthoDB" id="9804592at2"/>
<evidence type="ECO:0000259" key="1">
    <source>
        <dbReference type="Pfam" id="PF05222"/>
    </source>
</evidence>
<protein>
    <submittedName>
        <fullName evidence="2">Alanine dehydrogenase/PNT, N-terminal domain</fullName>
    </submittedName>
</protein>
<dbReference type="SUPFAM" id="SSF52283">
    <property type="entry name" value="Formate/glycerate dehydrogenase catalytic domain-like"/>
    <property type="match status" value="1"/>
</dbReference>
<keyword evidence="3" id="KW-1185">Reference proteome</keyword>
<name>A0A1G5VIV4_9FIRM</name>
<proteinExistence type="predicted"/>
<dbReference type="GeneID" id="87755661"/>
<dbReference type="STRING" id="209880.SAMN02910343_00625"/>
<evidence type="ECO:0000313" key="2">
    <source>
        <dbReference type="EMBL" id="SDA45167.1"/>
    </source>
</evidence>